<protein>
    <recommendedName>
        <fullName evidence="1">C2H2-type domain-containing protein</fullName>
    </recommendedName>
</protein>
<dbReference type="AlphaFoldDB" id="A0AAV5V4G5"/>
<dbReference type="Proteomes" id="UP001432322">
    <property type="component" value="Unassembled WGS sequence"/>
</dbReference>
<reference evidence="2" key="1">
    <citation type="submission" date="2023-10" db="EMBL/GenBank/DDBJ databases">
        <title>Genome assembly of Pristionchus species.</title>
        <authorList>
            <person name="Yoshida K."/>
            <person name="Sommer R.J."/>
        </authorList>
    </citation>
    <scope>NUCLEOTIDE SEQUENCE</scope>
    <source>
        <strain evidence="2">RS5133</strain>
    </source>
</reference>
<feature type="domain" description="C2H2-type" evidence="1">
    <location>
        <begin position="368"/>
        <end position="391"/>
    </location>
</feature>
<evidence type="ECO:0000259" key="1">
    <source>
        <dbReference type="SMART" id="SM00355"/>
    </source>
</evidence>
<proteinExistence type="predicted"/>
<organism evidence="2 3">
    <name type="scientific">Pristionchus fissidentatus</name>
    <dbReference type="NCBI Taxonomy" id="1538716"/>
    <lineage>
        <taxon>Eukaryota</taxon>
        <taxon>Metazoa</taxon>
        <taxon>Ecdysozoa</taxon>
        <taxon>Nematoda</taxon>
        <taxon>Chromadorea</taxon>
        <taxon>Rhabditida</taxon>
        <taxon>Rhabditina</taxon>
        <taxon>Diplogasteromorpha</taxon>
        <taxon>Diplogasteroidea</taxon>
        <taxon>Neodiplogasteridae</taxon>
        <taxon>Pristionchus</taxon>
    </lineage>
</organism>
<accession>A0AAV5V4G5</accession>
<sequence>MELDEGRNTVLVSGPNGQIKLEVEEGFEAPNPDPLPTLSYFKMEEVKEEFIEEPKQRWESDGNAMLQVQQVRLMQPISDHVATPSAPLRIKCAECEYWRGAGAEMARHVRERHSKPVGVQSPNTCIVTLPSARKHDDLIPTGARVDTHKTFLHLSCKNILCDYSTSEETVMEEHVKLPHTVSVDNARFPMNTRCAYCESTIWNLAQFKNHMKDRHITELYNNVEPILICVACSFKCARIHEMVQHWIERDGACEFSMTFDYEKLGVAPNPPIAQLRPMQPANLQPKKAKAAKRKLQQSELLQLQKPPVREPIQLQKIEPWTDLITRQKLNDHQISSHSCRFCDWKGTIFDSGEHAKTVHPEEYERFSFKCSSCDFRSLDRNSVEAHSIGYHCGVCRIRVSCSGISTHNCRKKLIEELRLKKIGEK</sequence>
<dbReference type="EMBL" id="BTSY01000002">
    <property type="protein sequence ID" value="GMT13153.1"/>
    <property type="molecule type" value="Genomic_DNA"/>
</dbReference>
<keyword evidence="3" id="KW-1185">Reference proteome</keyword>
<feature type="domain" description="C2H2-type" evidence="1">
    <location>
        <begin position="90"/>
        <end position="113"/>
    </location>
</feature>
<feature type="domain" description="C2H2-type" evidence="1">
    <location>
        <begin position="337"/>
        <end position="359"/>
    </location>
</feature>
<evidence type="ECO:0000313" key="3">
    <source>
        <dbReference type="Proteomes" id="UP001432322"/>
    </source>
</evidence>
<comment type="caution">
    <text evidence="2">The sequence shown here is derived from an EMBL/GenBank/DDBJ whole genome shotgun (WGS) entry which is preliminary data.</text>
</comment>
<name>A0AAV5V4G5_9BILA</name>
<gene>
    <name evidence="2" type="ORF">PFISCL1PPCAC_4450</name>
</gene>
<dbReference type="SMART" id="SM00355">
    <property type="entry name" value="ZnF_C2H2"/>
    <property type="match status" value="5"/>
</dbReference>
<dbReference type="InterPro" id="IPR013087">
    <property type="entry name" value="Znf_C2H2_type"/>
</dbReference>
<feature type="domain" description="C2H2-type" evidence="1">
    <location>
        <begin position="154"/>
        <end position="179"/>
    </location>
</feature>
<feature type="domain" description="C2H2-type" evidence="1">
    <location>
        <begin position="192"/>
        <end position="215"/>
    </location>
</feature>
<evidence type="ECO:0000313" key="2">
    <source>
        <dbReference type="EMBL" id="GMT13153.1"/>
    </source>
</evidence>